<dbReference type="GO" id="GO:0033819">
    <property type="term" value="F:lipoyl(octanoyl) transferase activity"/>
    <property type="evidence" value="ECO:0007669"/>
    <property type="project" value="UniProtKB-EC"/>
</dbReference>
<evidence type="ECO:0000256" key="5">
    <source>
        <dbReference type="ARBA" id="ARBA00024732"/>
    </source>
</evidence>
<evidence type="ECO:0000256" key="4">
    <source>
        <dbReference type="ARBA" id="ARBA00023315"/>
    </source>
</evidence>
<dbReference type="AlphaFoldDB" id="A0AAJ0U620"/>
<dbReference type="NCBIfam" id="TIGR00214">
    <property type="entry name" value="lipB"/>
    <property type="match status" value="1"/>
</dbReference>
<dbReference type="InterPro" id="IPR004143">
    <property type="entry name" value="BPL_LPL_catalytic"/>
</dbReference>
<dbReference type="PIRSF" id="PIRSF016262">
    <property type="entry name" value="LPLase"/>
    <property type="match status" value="1"/>
</dbReference>
<dbReference type="SUPFAM" id="SSF55681">
    <property type="entry name" value="Class II aaRS and biotin synthetases"/>
    <property type="match status" value="1"/>
</dbReference>
<comment type="similarity">
    <text evidence="6 7">Belongs to the LipB family.</text>
</comment>
<keyword evidence="4 6" id="KW-0012">Acyltransferase</keyword>
<name>A0AAJ0U620_9GAMM</name>
<dbReference type="Pfam" id="PF21948">
    <property type="entry name" value="LplA-B_cat"/>
    <property type="match status" value="1"/>
</dbReference>
<dbReference type="Proteomes" id="UP001296776">
    <property type="component" value="Unassembled WGS sequence"/>
</dbReference>
<dbReference type="PROSITE" id="PS51733">
    <property type="entry name" value="BPL_LPL_CATALYTIC"/>
    <property type="match status" value="1"/>
</dbReference>
<dbReference type="EC" id="2.3.1.181" evidence="6 7"/>
<dbReference type="HAMAP" id="MF_00013">
    <property type="entry name" value="LipB"/>
    <property type="match status" value="1"/>
</dbReference>
<comment type="pathway">
    <text evidence="1 6 7">Protein modification; protein lipoylation via endogenous pathway; protein N(6)-(lipoyl)lysine from octanoyl-[acyl-carrier-protein]: step 1/2.</text>
</comment>
<keyword evidence="3 6" id="KW-0808">Transferase</keyword>
<evidence type="ECO:0000256" key="1">
    <source>
        <dbReference type="ARBA" id="ARBA00004821"/>
    </source>
</evidence>
<dbReference type="PANTHER" id="PTHR10993">
    <property type="entry name" value="OCTANOYLTRANSFERASE"/>
    <property type="match status" value="1"/>
</dbReference>
<keyword evidence="2 6" id="KW-0963">Cytoplasm</keyword>
<evidence type="ECO:0000313" key="12">
    <source>
        <dbReference type="EMBL" id="MBK1705960.1"/>
    </source>
</evidence>
<accession>A0AAJ0U620</accession>
<evidence type="ECO:0000259" key="11">
    <source>
        <dbReference type="PROSITE" id="PS51733"/>
    </source>
</evidence>
<dbReference type="GO" id="GO:0005737">
    <property type="term" value="C:cytoplasm"/>
    <property type="evidence" value="ECO:0007669"/>
    <property type="project" value="UniProtKB-SubCell"/>
</dbReference>
<dbReference type="PANTHER" id="PTHR10993:SF7">
    <property type="entry name" value="LIPOYLTRANSFERASE 2, MITOCHONDRIAL-RELATED"/>
    <property type="match status" value="1"/>
</dbReference>
<evidence type="ECO:0000256" key="10">
    <source>
        <dbReference type="PIRSR" id="PIRSR016262-3"/>
    </source>
</evidence>
<evidence type="ECO:0000256" key="6">
    <source>
        <dbReference type="HAMAP-Rule" id="MF_00013"/>
    </source>
</evidence>
<dbReference type="InterPro" id="IPR045864">
    <property type="entry name" value="aa-tRNA-synth_II/BPL/LPL"/>
</dbReference>
<dbReference type="EMBL" id="NRSJ01000031">
    <property type="protein sequence ID" value="MBK1705960.1"/>
    <property type="molecule type" value="Genomic_DNA"/>
</dbReference>
<evidence type="ECO:0000256" key="7">
    <source>
        <dbReference type="PIRNR" id="PIRNR016262"/>
    </source>
</evidence>
<comment type="subcellular location">
    <subcellularLocation>
        <location evidence="6">Cytoplasm</location>
    </subcellularLocation>
</comment>
<protein>
    <recommendedName>
        <fullName evidence="6 7">Octanoyltransferase</fullName>
        <ecNumber evidence="6 7">2.3.1.181</ecNumber>
    </recommendedName>
    <alternativeName>
        <fullName evidence="6">Lipoate-protein ligase B</fullName>
    </alternativeName>
    <alternativeName>
        <fullName evidence="6">Lipoyl/octanoyl transferase</fullName>
    </alternativeName>
    <alternativeName>
        <fullName evidence="6">Octanoyl-[acyl-carrier-protein]-protein N-octanoyltransferase</fullName>
    </alternativeName>
</protein>
<comment type="caution">
    <text evidence="12">The sequence shown here is derived from an EMBL/GenBank/DDBJ whole genome shotgun (WGS) entry which is preliminary data.</text>
</comment>
<feature type="binding site" evidence="6 9">
    <location>
        <begin position="69"/>
        <end position="76"/>
    </location>
    <ligand>
        <name>substrate</name>
    </ligand>
</feature>
<feature type="site" description="Lowers pKa of active site Cys" evidence="6 10">
    <location>
        <position position="133"/>
    </location>
</feature>
<proteinExistence type="inferred from homology"/>
<feature type="active site" description="Acyl-thioester intermediate" evidence="6 8">
    <location>
        <position position="167"/>
    </location>
</feature>
<feature type="binding site" evidence="6 9">
    <location>
        <begin position="136"/>
        <end position="138"/>
    </location>
    <ligand>
        <name>substrate</name>
    </ligand>
</feature>
<evidence type="ECO:0000256" key="8">
    <source>
        <dbReference type="PIRSR" id="PIRSR016262-1"/>
    </source>
</evidence>
<feature type="binding site" evidence="6 9">
    <location>
        <begin position="149"/>
        <end position="151"/>
    </location>
    <ligand>
        <name>substrate</name>
    </ligand>
</feature>
<dbReference type="PROSITE" id="PS01313">
    <property type="entry name" value="LIPB"/>
    <property type="match status" value="1"/>
</dbReference>
<dbReference type="InterPro" id="IPR000544">
    <property type="entry name" value="Octanoyltransferase"/>
</dbReference>
<dbReference type="Gene3D" id="3.30.930.10">
    <property type="entry name" value="Bira Bifunctional Protein, Domain 2"/>
    <property type="match status" value="1"/>
</dbReference>
<organism evidence="12 13">
    <name type="scientific">Halochromatium glycolicum</name>
    <dbReference type="NCBI Taxonomy" id="85075"/>
    <lineage>
        <taxon>Bacteria</taxon>
        <taxon>Pseudomonadati</taxon>
        <taxon>Pseudomonadota</taxon>
        <taxon>Gammaproteobacteria</taxon>
        <taxon>Chromatiales</taxon>
        <taxon>Chromatiaceae</taxon>
        <taxon>Halochromatium</taxon>
    </lineage>
</organism>
<feature type="domain" description="BPL/LPL catalytic" evidence="11">
    <location>
        <begin position="30"/>
        <end position="209"/>
    </location>
</feature>
<dbReference type="GO" id="GO:0009249">
    <property type="term" value="P:protein lipoylation"/>
    <property type="evidence" value="ECO:0007669"/>
    <property type="project" value="InterPro"/>
</dbReference>
<evidence type="ECO:0000313" key="13">
    <source>
        <dbReference type="Proteomes" id="UP001296776"/>
    </source>
</evidence>
<comment type="catalytic activity">
    <reaction evidence="6 7">
        <text>octanoyl-[ACP] + L-lysyl-[protein] = N(6)-octanoyl-L-lysyl-[protein] + holo-[ACP] + H(+)</text>
        <dbReference type="Rhea" id="RHEA:17665"/>
        <dbReference type="Rhea" id="RHEA-COMP:9636"/>
        <dbReference type="Rhea" id="RHEA-COMP:9685"/>
        <dbReference type="Rhea" id="RHEA-COMP:9752"/>
        <dbReference type="Rhea" id="RHEA-COMP:9928"/>
        <dbReference type="ChEBI" id="CHEBI:15378"/>
        <dbReference type="ChEBI" id="CHEBI:29969"/>
        <dbReference type="ChEBI" id="CHEBI:64479"/>
        <dbReference type="ChEBI" id="CHEBI:78463"/>
        <dbReference type="ChEBI" id="CHEBI:78809"/>
        <dbReference type="EC" id="2.3.1.181"/>
    </reaction>
</comment>
<dbReference type="NCBIfam" id="NF010922">
    <property type="entry name" value="PRK14342.1"/>
    <property type="match status" value="1"/>
</dbReference>
<dbReference type="InterPro" id="IPR020605">
    <property type="entry name" value="Octanoyltransferase_CS"/>
</dbReference>
<evidence type="ECO:0000256" key="2">
    <source>
        <dbReference type="ARBA" id="ARBA00022490"/>
    </source>
</evidence>
<reference evidence="12" key="1">
    <citation type="submission" date="2017-08" db="EMBL/GenBank/DDBJ databases">
        <authorList>
            <person name="Imhoff J.F."/>
            <person name="Rahn T."/>
            <person name="Kuenzel S."/>
            <person name="Neulinger S.C."/>
        </authorList>
    </citation>
    <scope>NUCLEOTIDE SEQUENCE</scope>
    <source>
        <strain evidence="12">DSM 11080</strain>
    </source>
</reference>
<dbReference type="FunFam" id="3.30.930.10:FF:000020">
    <property type="entry name" value="Octanoyltransferase"/>
    <property type="match status" value="1"/>
</dbReference>
<evidence type="ECO:0000256" key="3">
    <source>
        <dbReference type="ARBA" id="ARBA00022679"/>
    </source>
</evidence>
<comment type="miscellaneous">
    <text evidence="6">In the reaction, the free carboxyl group of octanoic acid is attached via an amide linkage to the epsilon-amino group of a specific lysine residue of lipoyl domains of lipoate-dependent enzymes.</text>
</comment>
<keyword evidence="13" id="KW-1185">Reference proteome</keyword>
<sequence length="215" mass="23776">MPPLRVRWLGQFEYERAWTLMRRLTDSRGAETDDELWLLEHPPVFTLGQAGLADHLLDPGPIPVVRCDRGGQVTYHGPGQLVAYLLLDLKRARLGVKRLVQLLEQAVIELLTDYGVEARSRADAPGVYVGDAKIASVGLRVRHGCSYHGIALNVDLDPAPFQRINPCGYPGLAITRLCDQVSDAAEDLGVKAVGDRLAQHLASLLHRRQDRLPPL</sequence>
<comment type="function">
    <text evidence="5 6 7">Catalyzes the transfer of endogenously produced octanoic acid from octanoyl-acyl-carrier-protein onto the lipoyl domains of lipoate-dependent enzymes. Lipoyl-ACP can also act as a substrate although octanoyl-ACP is likely to be the physiological substrate.</text>
</comment>
<dbReference type="CDD" id="cd16444">
    <property type="entry name" value="LipB"/>
    <property type="match status" value="1"/>
</dbReference>
<gene>
    <name evidence="6" type="primary">lipB</name>
    <name evidence="12" type="ORF">CKO40_15695</name>
</gene>
<evidence type="ECO:0000256" key="9">
    <source>
        <dbReference type="PIRSR" id="PIRSR016262-2"/>
    </source>
</evidence>
<reference evidence="12" key="2">
    <citation type="journal article" date="2020" name="Microorganisms">
        <title>Osmotic Adaptation and Compatible Solute Biosynthesis of Phototrophic Bacteria as Revealed from Genome Analyses.</title>
        <authorList>
            <person name="Imhoff J.F."/>
            <person name="Rahn T."/>
            <person name="Kunzel S."/>
            <person name="Keller A."/>
            <person name="Neulinger S.C."/>
        </authorList>
    </citation>
    <scope>NUCLEOTIDE SEQUENCE</scope>
    <source>
        <strain evidence="12">DSM 11080</strain>
    </source>
</reference>